<dbReference type="GO" id="GO:0008270">
    <property type="term" value="F:zinc ion binding"/>
    <property type="evidence" value="ECO:0007669"/>
    <property type="project" value="UniProtKB-KW"/>
</dbReference>
<dbReference type="PANTHER" id="PTHR23323:SF26">
    <property type="entry name" value="VACUOLAR PROTEIN SORTING-ASSOCIATED PROTEIN 18 HOMOLOG"/>
    <property type="match status" value="1"/>
</dbReference>
<keyword evidence="7" id="KW-1185">Reference proteome</keyword>
<dbReference type="GO" id="GO:0030897">
    <property type="term" value="C:HOPS complex"/>
    <property type="evidence" value="ECO:0007669"/>
    <property type="project" value="TreeGrafter"/>
</dbReference>
<keyword evidence="2" id="KW-0479">Metal-binding</keyword>
<dbReference type="Pfam" id="PF00637">
    <property type="entry name" value="Clathrin"/>
    <property type="match status" value="1"/>
</dbReference>
<sequence>MILEFHMPNFYTSLTQVLYVLSGCYYVCISFQERTGRFKRFATLFYKFSPVLMRQCPMETVEAWKAMRRYLKPRCLIPALVQCNQPVDHTQLEASIYYLEFCVNKLKNEDRAIHNFLISTYVMSRSEQKLLAYLTEQSKLLAVVYDPQYALRLCSEHKLTRACVLIYAAMGLYEESVDHALLVSVTCLFVCLSIKTPDVINPLCVCSEG</sequence>
<dbReference type="GO" id="GO:0007040">
    <property type="term" value="P:lysosome organization"/>
    <property type="evidence" value="ECO:0007669"/>
    <property type="project" value="TreeGrafter"/>
</dbReference>
<dbReference type="InterPro" id="IPR000547">
    <property type="entry name" value="Clathrin_H-chain/VPS_repeat"/>
</dbReference>
<evidence type="ECO:0000256" key="4">
    <source>
        <dbReference type="ARBA" id="ARBA00022833"/>
    </source>
</evidence>
<dbReference type="GO" id="GO:0048284">
    <property type="term" value="P:organelle fusion"/>
    <property type="evidence" value="ECO:0007669"/>
    <property type="project" value="TreeGrafter"/>
</dbReference>
<dbReference type="PROSITE" id="PS50236">
    <property type="entry name" value="CHCR"/>
    <property type="match status" value="1"/>
</dbReference>
<gene>
    <name evidence="6" type="ORF">GBAR_LOCUS455</name>
</gene>
<reference evidence="6" key="1">
    <citation type="submission" date="2023-03" db="EMBL/GenBank/DDBJ databases">
        <authorList>
            <person name="Steffen K."/>
            <person name="Cardenas P."/>
        </authorList>
    </citation>
    <scope>NUCLEOTIDE SEQUENCE</scope>
</reference>
<evidence type="ECO:0000256" key="5">
    <source>
        <dbReference type="PROSITE-ProRule" id="PRU01006"/>
    </source>
</evidence>
<keyword evidence="3" id="KW-0863">Zinc-finger</keyword>
<dbReference type="GO" id="GO:0031902">
    <property type="term" value="C:late endosome membrane"/>
    <property type="evidence" value="ECO:0007669"/>
    <property type="project" value="UniProtKB-SubCell"/>
</dbReference>
<feature type="repeat" description="CHCR" evidence="5">
    <location>
        <begin position="68"/>
        <end position="209"/>
    </location>
</feature>
<dbReference type="GO" id="GO:0006904">
    <property type="term" value="P:vesicle docking involved in exocytosis"/>
    <property type="evidence" value="ECO:0007669"/>
    <property type="project" value="TreeGrafter"/>
</dbReference>
<dbReference type="PANTHER" id="PTHR23323">
    <property type="entry name" value="VACUOLAR PROTEIN SORTING-ASSOCIATED PROTEIN"/>
    <property type="match status" value="1"/>
</dbReference>
<dbReference type="GO" id="GO:0030674">
    <property type="term" value="F:protein-macromolecule adaptor activity"/>
    <property type="evidence" value="ECO:0007669"/>
    <property type="project" value="TreeGrafter"/>
</dbReference>
<comment type="caution">
    <text evidence="6">The sequence shown here is derived from an EMBL/GenBank/DDBJ whole genome shotgun (WGS) entry which is preliminary data.</text>
</comment>
<dbReference type="Proteomes" id="UP001174909">
    <property type="component" value="Unassembled WGS sequence"/>
</dbReference>
<accession>A0AA35W3B8</accession>
<proteinExistence type="predicted"/>
<evidence type="ECO:0000313" key="7">
    <source>
        <dbReference type="Proteomes" id="UP001174909"/>
    </source>
</evidence>
<organism evidence="6 7">
    <name type="scientific">Geodia barretti</name>
    <name type="common">Barrett's horny sponge</name>
    <dbReference type="NCBI Taxonomy" id="519541"/>
    <lineage>
        <taxon>Eukaryota</taxon>
        <taxon>Metazoa</taxon>
        <taxon>Porifera</taxon>
        <taxon>Demospongiae</taxon>
        <taxon>Heteroscleromorpha</taxon>
        <taxon>Tetractinellida</taxon>
        <taxon>Astrophorina</taxon>
        <taxon>Geodiidae</taxon>
        <taxon>Geodia</taxon>
    </lineage>
</organism>
<protein>
    <submittedName>
        <fullName evidence="6">Vacuolar protein sorting-associated protein 18 homolog</fullName>
    </submittedName>
</protein>
<dbReference type="AlphaFoldDB" id="A0AA35W3B8"/>
<evidence type="ECO:0000313" key="6">
    <source>
        <dbReference type="EMBL" id="CAI7990304.1"/>
    </source>
</evidence>
<comment type="subcellular location">
    <subcellularLocation>
        <location evidence="1">Late endosome membrane</location>
        <topology evidence="1">Peripheral membrane protein</topology>
        <orientation evidence="1">Cytoplasmic side</orientation>
    </subcellularLocation>
</comment>
<dbReference type="EMBL" id="CASHTH010000063">
    <property type="protein sequence ID" value="CAI7990304.1"/>
    <property type="molecule type" value="Genomic_DNA"/>
</dbReference>
<evidence type="ECO:0000256" key="1">
    <source>
        <dbReference type="ARBA" id="ARBA00004492"/>
    </source>
</evidence>
<keyword evidence="4" id="KW-0862">Zinc</keyword>
<dbReference type="InterPro" id="IPR055358">
    <property type="entry name" value="CHCR"/>
</dbReference>
<dbReference type="GO" id="GO:0007032">
    <property type="term" value="P:endosome organization"/>
    <property type="evidence" value="ECO:0007669"/>
    <property type="project" value="TreeGrafter"/>
</dbReference>
<name>A0AA35W3B8_GEOBA</name>
<dbReference type="GO" id="GO:0006886">
    <property type="term" value="P:intracellular protein transport"/>
    <property type="evidence" value="ECO:0007669"/>
    <property type="project" value="UniProtKB-UniRule"/>
</dbReference>
<evidence type="ECO:0000256" key="3">
    <source>
        <dbReference type="ARBA" id="ARBA00022771"/>
    </source>
</evidence>
<dbReference type="GO" id="GO:0008333">
    <property type="term" value="P:endosome to lysosome transport"/>
    <property type="evidence" value="ECO:0007669"/>
    <property type="project" value="TreeGrafter"/>
</dbReference>
<evidence type="ECO:0000256" key="2">
    <source>
        <dbReference type="ARBA" id="ARBA00022723"/>
    </source>
</evidence>